<protein>
    <submittedName>
        <fullName evidence="1">Uncharacterized protein</fullName>
    </submittedName>
</protein>
<evidence type="ECO:0000313" key="2">
    <source>
        <dbReference type="Proteomes" id="UP000238348"/>
    </source>
</evidence>
<gene>
    <name evidence="1" type="ORF">SOCE26_004110</name>
</gene>
<accession>A0A2L0EIA6</accession>
<proteinExistence type="predicted"/>
<name>A0A2L0EIA6_SORCE</name>
<dbReference type="Proteomes" id="UP000238348">
    <property type="component" value="Chromosome"/>
</dbReference>
<dbReference type="AlphaFoldDB" id="A0A2L0EIA6"/>
<organism evidence="1 2">
    <name type="scientific">Sorangium cellulosum</name>
    <name type="common">Polyangium cellulosum</name>
    <dbReference type="NCBI Taxonomy" id="56"/>
    <lineage>
        <taxon>Bacteria</taxon>
        <taxon>Pseudomonadati</taxon>
        <taxon>Myxococcota</taxon>
        <taxon>Polyangia</taxon>
        <taxon>Polyangiales</taxon>
        <taxon>Polyangiaceae</taxon>
        <taxon>Sorangium</taxon>
    </lineage>
</organism>
<reference evidence="1 2" key="1">
    <citation type="submission" date="2015-09" db="EMBL/GenBank/DDBJ databases">
        <title>Sorangium comparison.</title>
        <authorList>
            <person name="Zaburannyi N."/>
            <person name="Bunk B."/>
            <person name="Overmann J."/>
            <person name="Mueller R."/>
        </authorList>
    </citation>
    <scope>NUCLEOTIDE SEQUENCE [LARGE SCALE GENOMIC DNA]</scope>
    <source>
        <strain evidence="1 2">So ce26</strain>
    </source>
</reference>
<dbReference type="EMBL" id="CP012673">
    <property type="protein sequence ID" value="AUX39029.1"/>
    <property type="molecule type" value="Genomic_DNA"/>
</dbReference>
<evidence type="ECO:0000313" key="1">
    <source>
        <dbReference type="EMBL" id="AUX39029.1"/>
    </source>
</evidence>
<sequence length="75" mass="7544">MPVGSAPPLPPLLSPPVPAAVVPLEVATPLPLALLTEPVAVAPPPPSLFESDSAGAHEIAAQLARVTQKASRLNV</sequence>